<sequence length="337" mass="37190">MNASQDGAGGRLVRHRDLRRWAKAADFHLVAPVLDDDAALLRGDFVQLVLRSGLQLHATDVWDLHDLETRAVQEPGLTFSLFLEGGVTAHVGERAFAMGRPDARGGPVEAVVVARARREMFRRVSACGTHVRKVTVTVSPQWLEESGLDAIEDHRGVLAFSRSHLASLRWTPSARLVSLVEQILKPPPYAPLMRNLYVESRTLDIVGEALNAVAHADIAAQDRVAAAMLRPKDYARVRAVCDFIDAHLDEAVTLDTVARHVGMSVSTLQRVFRAARGTTVVDHIRARKLERAREALERDGVSVNEAAFLAGYANPANFATAFKRTFGVPPRYFRARL</sequence>
<dbReference type="SUPFAM" id="SSF46689">
    <property type="entry name" value="Homeodomain-like"/>
    <property type="match status" value="2"/>
</dbReference>
<protein>
    <recommendedName>
        <fullName evidence="4">HTH araC/xylS-type domain-containing protein</fullName>
    </recommendedName>
</protein>
<dbReference type="PROSITE" id="PS00041">
    <property type="entry name" value="HTH_ARAC_FAMILY_1"/>
    <property type="match status" value="1"/>
</dbReference>
<dbReference type="Pfam" id="PF12833">
    <property type="entry name" value="HTH_18"/>
    <property type="match status" value="1"/>
</dbReference>
<evidence type="ECO:0000313" key="5">
    <source>
        <dbReference type="EMBL" id="RAI39385.1"/>
    </source>
</evidence>
<dbReference type="InterPro" id="IPR018060">
    <property type="entry name" value="HTH_AraC"/>
</dbReference>
<dbReference type="InterPro" id="IPR018062">
    <property type="entry name" value="HTH_AraC-typ_CS"/>
</dbReference>
<evidence type="ECO:0000256" key="3">
    <source>
        <dbReference type="ARBA" id="ARBA00023163"/>
    </source>
</evidence>
<keyword evidence="6" id="KW-1185">Reference proteome</keyword>
<evidence type="ECO:0000256" key="2">
    <source>
        <dbReference type="ARBA" id="ARBA00023125"/>
    </source>
</evidence>
<dbReference type="EMBL" id="NPEU01000078">
    <property type="protein sequence ID" value="RAI39385.1"/>
    <property type="molecule type" value="Genomic_DNA"/>
</dbReference>
<name>A0A327KPT3_9BRAD</name>
<dbReference type="PANTHER" id="PTHR47893">
    <property type="entry name" value="REGULATORY PROTEIN PCHR"/>
    <property type="match status" value="1"/>
</dbReference>
<evidence type="ECO:0000313" key="6">
    <source>
        <dbReference type="Proteomes" id="UP000248863"/>
    </source>
</evidence>
<dbReference type="OrthoDB" id="9802263at2"/>
<keyword evidence="3" id="KW-0804">Transcription</keyword>
<accession>A0A327KPT3</accession>
<evidence type="ECO:0000259" key="4">
    <source>
        <dbReference type="PROSITE" id="PS01124"/>
    </source>
</evidence>
<dbReference type="Gene3D" id="1.10.10.60">
    <property type="entry name" value="Homeodomain-like"/>
    <property type="match status" value="1"/>
</dbReference>
<keyword evidence="1" id="KW-0805">Transcription regulation</keyword>
<dbReference type="InterPro" id="IPR053142">
    <property type="entry name" value="PchR_regulatory_protein"/>
</dbReference>
<gene>
    <name evidence="5" type="ORF">CH338_09560</name>
</gene>
<dbReference type="SMART" id="SM00342">
    <property type="entry name" value="HTH_ARAC"/>
    <property type="match status" value="1"/>
</dbReference>
<dbReference type="GO" id="GO:0043565">
    <property type="term" value="F:sequence-specific DNA binding"/>
    <property type="evidence" value="ECO:0007669"/>
    <property type="project" value="InterPro"/>
</dbReference>
<organism evidence="5 6">
    <name type="scientific">Rhodoplanes elegans</name>
    <dbReference type="NCBI Taxonomy" id="29408"/>
    <lineage>
        <taxon>Bacteria</taxon>
        <taxon>Pseudomonadati</taxon>
        <taxon>Pseudomonadota</taxon>
        <taxon>Alphaproteobacteria</taxon>
        <taxon>Hyphomicrobiales</taxon>
        <taxon>Nitrobacteraceae</taxon>
        <taxon>Rhodoplanes</taxon>
    </lineage>
</organism>
<dbReference type="InterPro" id="IPR009057">
    <property type="entry name" value="Homeodomain-like_sf"/>
</dbReference>
<dbReference type="GO" id="GO:0003700">
    <property type="term" value="F:DNA-binding transcription factor activity"/>
    <property type="evidence" value="ECO:0007669"/>
    <property type="project" value="InterPro"/>
</dbReference>
<comment type="caution">
    <text evidence="5">The sequence shown here is derived from an EMBL/GenBank/DDBJ whole genome shotgun (WGS) entry which is preliminary data.</text>
</comment>
<reference evidence="5 6" key="1">
    <citation type="submission" date="2017-07" db="EMBL/GenBank/DDBJ databases">
        <title>Draft Genome Sequences of Select Purple Nonsulfur Bacteria.</title>
        <authorList>
            <person name="Lasarre B."/>
            <person name="Mckinlay J.B."/>
        </authorList>
    </citation>
    <scope>NUCLEOTIDE SEQUENCE [LARGE SCALE GENOMIC DNA]</scope>
    <source>
        <strain evidence="5 6">DSM 11907</strain>
    </source>
</reference>
<dbReference type="Proteomes" id="UP000248863">
    <property type="component" value="Unassembled WGS sequence"/>
</dbReference>
<keyword evidence="2" id="KW-0238">DNA-binding</keyword>
<proteinExistence type="predicted"/>
<evidence type="ECO:0000256" key="1">
    <source>
        <dbReference type="ARBA" id="ARBA00023015"/>
    </source>
</evidence>
<dbReference type="PROSITE" id="PS01124">
    <property type="entry name" value="HTH_ARAC_FAMILY_2"/>
    <property type="match status" value="1"/>
</dbReference>
<dbReference type="RefSeq" id="WP_111356874.1">
    <property type="nucleotide sequence ID" value="NZ_NHSK01000075.1"/>
</dbReference>
<dbReference type="PANTHER" id="PTHR47893:SF1">
    <property type="entry name" value="REGULATORY PROTEIN PCHR"/>
    <property type="match status" value="1"/>
</dbReference>
<feature type="domain" description="HTH araC/xylS-type" evidence="4">
    <location>
        <begin position="238"/>
        <end position="336"/>
    </location>
</feature>
<dbReference type="AlphaFoldDB" id="A0A327KPT3"/>